<dbReference type="SMART" id="SM00829">
    <property type="entry name" value="PKS_ER"/>
    <property type="match status" value="1"/>
</dbReference>
<dbReference type="InterPro" id="IPR036291">
    <property type="entry name" value="NAD(P)-bd_dom_sf"/>
</dbReference>
<comment type="caution">
    <text evidence="2">The sequence shown here is derived from an EMBL/GenBank/DDBJ whole genome shotgun (WGS) entry which is preliminary data.</text>
</comment>
<proteinExistence type="predicted"/>
<protein>
    <submittedName>
        <fullName evidence="2">NADPH:quinone oxidoreductase family protein</fullName>
        <ecNumber evidence="2">1.-.-.-</ecNumber>
    </submittedName>
</protein>
<dbReference type="Proteomes" id="UP001560045">
    <property type="component" value="Unassembled WGS sequence"/>
</dbReference>
<dbReference type="InterPro" id="IPR020843">
    <property type="entry name" value="ER"/>
</dbReference>
<evidence type="ECO:0000313" key="2">
    <source>
        <dbReference type="EMBL" id="MEX5721542.1"/>
    </source>
</evidence>
<dbReference type="Pfam" id="PF08240">
    <property type="entry name" value="ADH_N"/>
    <property type="match status" value="1"/>
</dbReference>
<dbReference type="SUPFAM" id="SSF50129">
    <property type="entry name" value="GroES-like"/>
    <property type="match status" value="1"/>
</dbReference>
<evidence type="ECO:0000259" key="1">
    <source>
        <dbReference type="SMART" id="SM00829"/>
    </source>
</evidence>
<name>A0ABV3XMJ6_9ACTN</name>
<dbReference type="Gene3D" id="3.40.50.720">
    <property type="entry name" value="NAD(P)-binding Rossmann-like Domain"/>
    <property type="match status" value="1"/>
</dbReference>
<dbReference type="InterPro" id="IPR013154">
    <property type="entry name" value="ADH-like_N"/>
</dbReference>
<dbReference type="GO" id="GO:0016491">
    <property type="term" value="F:oxidoreductase activity"/>
    <property type="evidence" value="ECO:0007669"/>
    <property type="project" value="UniProtKB-KW"/>
</dbReference>
<dbReference type="InterPro" id="IPR013149">
    <property type="entry name" value="ADH-like_C"/>
</dbReference>
<evidence type="ECO:0000313" key="3">
    <source>
        <dbReference type="Proteomes" id="UP001560045"/>
    </source>
</evidence>
<reference evidence="2 3" key="1">
    <citation type="submission" date="2024-06" db="EMBL/GenBank/DDBJ databases">
        <title>Draft genome sequence of Geodermatophilus badlandi, a novel member of the Geodermatophilaceae isolated from badland sedimentary rocks in the Red desert, Wyoming, USA.</title>
        <authorList>
            <person name="Ben Tekaya S."/>
            <person name="Nouioui I."/>
            <person name="Flores G.M."/>
            <person name="Shaal M.N."/>
            <person name="Bredoire F."/>
            <person name="Basile F."/>
            <person name="Van Diepen L."/>
            <person name="Ward N.L."/>
        </authorList>
    </citation>
    <scope>NUCLEOTIDE SEQUENCE [LARGE SCALE GENOMIC DNA]</scope>
    <source>
        <strain evidence="2 3">WL48A</strain>
    </source>
</reference>
<feature type="domain" description="Enoyl reductase (ER)" evidence="1">
    <location>
        <begin position="1"/>
        <end position="294"/>
    </location>
</feature>
<organism evidence="2 3">
    <name type="scientific">Geodermatophilus maliterrae</name>
    <dbReference type="NCBI Taxonomy" id="3162531"/>
    <lineage>
        <taxon>Bacteria</taxon>
        <taxon>Bacillati</taxon>
        <taxon>Actinomycetota</taxon>
        <taxon>Actinomycetes</taxon>
        <taxon>Geodermatophilales</taxon>
        <taxon>Geodermatophilaceae</taxon>
        <taxon>Geodermatophilus</taxon>
    </lineage>
</organism>
<dbReference type="PANTHER" id="PTHR43677">
    <property type="entry name" value="SHORT-CHAIN DEHYDROGENASE/REDUCTASE"/>
    <property type="match status" value="1"/>
</dbReference>
<dbReference type="EC" id="1.-.-.-" evidence="2"/>
<sequence>MPTSRQVLVDVEYAGVTFPDVLHTRGEYQRRPDVPFTPGWEVAGVVRADAAGFRAGDRVAAMPTIGGFAETVAVDARMVFPLPDSVPFDRAAALPLNYLTVHFAYTRRAQLERGETVLVHGAAGGIGTAACQMAAAYGARVIAVVSTTEKGEVARAAGAHEIVPVDGFRDDVRRLTDGRGVDVVVDPVGGDRFTDSVRSLAREGRLLVLGFTGREIPTVKVNRLLLTNTSVMGVASAELWVDEPDYAGRQWRDLVPLVRSGAIDPPIGPVFALDDAAAAIRELDERRAAGRVLVRMR</sequence>
<gene>
    <name evidence="2" type="ORF">ABQ292_24610</name>
</gene>
<dbReference type="CDD" id="cd08241">
    <property type="entry name" value="QOR1"/>
    <property type="match status" value="1"/>
</dbReference>
<dbReference type="InterPro" id="IPR011032">
    <property type="entry name" value="GroES-like_sf"/>
</dbReference>
<accession>A0ABV3XMJ6</accession>
<dbReference type="PANTHER" id="PTHR43677:SF4">
    <property type="entry name" value="QUINONE OXIDOREDUCTASE-LIKE PROTEIN 2"/>
    <property type="match status" value="1"/>
</dbReference>
<dbReference type="Pfam" id="PF00107">
    <property type="entry name" value="ADH_zinc_N"/>
    <property type="match status" value="1"/>
</dbReference>
<keyword evidence="3" id="KW-1185">Reference proteome</keyword>
<dbReference type="EMBL" id="JBFNXQ010000137">
    <property type="protein sequence ID" value="MEX5721542.1"/>
    <property type="molecule type" value="Genomic_DNA"/>
</dbReference>
<dbReference type="RefSeq" id="WP_369210342.1">
    <property type="nucleotide sequence ID" value="NZ_JBFNXQ010000137.1"/>
</dbReference>
<dbReference type="InterPro" id="IPR051397">
    <property type="entry name" value="Zn-ADH-like_protein"/>
</dbReference>
<dbReference type="SUPFAM" id="SSF51735">
    <property type="entry name" value="NAD(P)-binding Rossmann-fold domains"/>
    <property type="match status" value="1"/>
</dbReference>
<keyword evidence="2" id="KW-0560">Oxidoreductase</keyword>
<dbReference type="Gene3D" id="3.90.180.10">
    <property type="entry name" value="Medium-chain alcohol dehydrogenases, catalytic domain"/>
    <property type="match status" value="1"/>
</dbReference>